<accession>A0A2G9CFP9</accession>
<dbReference type="AlphaFoldDB" id="A0A2G9CFP9"/>
<evidence type="ECO:0000313" key="2">
    <source>
        <dbReference type="EMBL" id="PIM55152.1"/>
    </source>
</evidence>
<reference evidence="2 3" key="1">
    <citation type="submission" date="2017-11" db="EMBL/GenBank/DDBJ databases">
        <title>Draft genome sequence of Mitsuaria sp. HWN-4.</title>
        <authorList>
            <person name="Gundlapally S.R."/>
        </authorList>
    </citation>
    <scope>NUCLEOTIDE SEQUENCE [LARGE SCALE GENOMIC DNA]</scope>
    <source>
        <strain evidence="2 3">HWN-4</strain>
    </source>
</reference>
<dbReference type="EMBL" id="PEOG01000005">
    <property type="protein sequence ID" value="PIM55152.1"/>
    <property type="molecule type" value="Genomic_DNA"/>
</dbReference>
<name>A0A2G9CFP9_9BURK</name>
<dbReference type="Proteomes" id="UP000231501">
    <property type="component" value="Unassembled WGS sequence"/>
</dbReference>
<proteinExistence type="predicted"/>
<dbReference type="RefSeq" id="WP_099859625.1">
    <property type="nucleotide sequence ID" value="NZ_PEOG01000005.1"/>
</dbReference>
<keyword evidence="3" id="KW-1185">Reference proteome</keyword>
<dbReference type="GO" id="GO:0016757">
    <property type="term" value="F:glycosyltransferase activity"/>
    <property type="evidence" value="ECO:0007669"/>
    <property type="project" value="InterPro"/>
</dbReference>
<dbReference type="InterPro" id="IPR001296">
    <property type="entry name" value="Glyco_trans_1"/>
</dbReference>
<sequence length="338" mass="38247">MRILIFNFFSGVMERGIPIYCRNLREALEMEGHHVVELCCPVWAHGVPKSVQNVLFMLYEQLLMPVLSLFHSKSVYPYNTASVLGSLHPGALLIVHDFIPNRKADKSLVARYVRLTQWVHAALGRDVACVSTATYRVAVKLKAFTRSRRLVLPNGFWTFRATIRGLAFPQGDEVLLCTGIGQNKDLRGALDLYASTLAQRRIPVSLLGLAGDASITQRWLAEHPEIDPTLIRVLPRLTDTEVVEAYMRSRWVWVHSRNEGYGRSIAEAKCCAKYTIATNIPPFRDQKDHTVQLYGDRKSFEDAVTVLEHLDRSALPPQEPAEDRLLAENVRQWLKTGS</sequence>
<evidence type="ECO:0000313" key="3">
    <source>
        <dbReference type="Proteomes" id="UP000231501"/>
    </source>
</evidence>
<organism evidence="2 3">
    <name type="scientific">Roseateles chitinivorans</name>
    <dbReference type="NCBI Taxonomy" id="2917965"/>
    <lineage>
        <taxon>Bacteria</taxon>
        <taxon>Pseudomonadati</taxon>
        <taxon>Pseudomonadota</taxon>
        <taxon>Betaproteobacteria</taxon>
        <taxon>Burkholderiales</taxon>
        <taxon>Sphaerotilaceae</taxon>
        <taxon>Roseateles</taxon>
    </lineage>
</organism>
<protein>
    <recommendedName>
        <fullName evidence="1">Glycosyl transferase family 1 domain-containing protein</fullName>
    </recommendedName>
</protein>
<evidence type="ECO:0000259" key="1">
    <source>
        <dbReference type="Pfam" id="PF00534"/>
    </source>
</evidence>
<gene>
    <name evidence="2" type="ORF">CS062_01055</name>
</gene>
<dbReference type="SUPFAM" id="SSF53756">
    <property type="entry name" value="UDP-Glycosyltransferase/glycogen phosphorylase"/>
    <property type="match status" value="1"/>
</dbReference>
<dbReference type="OrthoDB" id="9801609at2"/>
<dbReference type="Gene3D" id="3.40.50.2000">
    <property type="entry name" value="Glycogen Phosphorylase B"/>
    <property type="match status" value="2"/>
</dbReference>
<comment type="caution">
    <text evidence="2">The sequence shown here is derived from an EMBL/GenBank/DDBJ whole genome shotgun (WGS) entry which is preliminary data.</text>
</comment>
<dbReference type="Pfam" id="PF00534">
    <property type="entry name" value="Glycos_transf_1"/>
    <property type="match status" value="1"/>
</dbReference>
<feature type="domain" description="Glycosyl transferase family 1" evidence="1">
    <location>
        <begin position="231"/>
        <end position="291"/>
    </location>
</feature>